<evidence type="ECO:0000313" key="4">
    <source>
        <dbReference type="Proteomes" id="UP001189429"/>
    </source>
</evidence>
<feature type="region of interest" description="Disordered" evidence="1">
    <location>
        <begin position="212"/>
        <end position="260"/>
    </location>
</feature>
<evidence type="ECO:0000259" key="2">
    <source>
        <dbReference type="PROSITE" id="PS51677"/>
    </source>
</evidence>
<dbReference type="InterPro" id="IPR002509">
    <property type="entry name" value="NODB_dom"/>
</dbReference>
<gene>
    <name evidence="3" type="ORF">PCOR1329_LOCUS40871</name>
</gene>
<accession>A0ABN9TNX5</accession>
<comment type="caution">
    <text evidence="3">The sequence shown here is derived from an EMBL/GenBank/DDBJ whole genome shotgun (WGS) entry which is preliminary data.</text>
</comment>
<sequence length="260" mass="27757">MIEEVQSLLDEFEAKATFFLCTDFVPSHVEALRRLVCDGHEVANHCRADRSYAEDEEADFEVAFLEAERVCEEVRAPARRGDGREASAPSNGPAIRWFRAPQGNLSNSMKNVVNRHGFTHVLCDCYANDPWISDAEFIAETMLSLASDGSIAVIHMPERGFREYNLRAMRDFLGGLRSRGFQVVTLSALHRAACSQPRTAVSSAAALAAVAEPAAGGAESESRNRSSGSCGSGSGSTCASASAPPSSSSPSPSAPPSSLQ</sequence>
<feature type="domain" description="NodB homology" evidence="2">
    <location>
        <begin position="1"/>
        <end position="184"/>
    </location>
</feature>
<evidence type="ECO:0000256" key="1">
    <source>
        <dbReference type="SAM" id="MobiDB-lite"/>
    </source>
</evidence>
<dbReference type="Pfam" id="PF01522">
    <property type="entry name" value="Polysacc_deac_1"/>
    <property type="match status" value="1"/>
</dbReference>
<name>A0ABN9TNX5_9DINO</name>
<dbReference type="PANTHER" id="PTHR10587:SF137">
    <property type="entry name" value="4-DEOXY-4-FORMAMIDO-L-ARABINOSE-PHOSPHOUNDECAPRENOL DEFORMYLASE ARND-RELATED"/>
    <property type="match status" value="1"/>
</dbReference>
<dbReference type="EMBL" id="CAUYUJ010014926">
    <property type="protein sequence ID" value="CAK0847743.1"/>
    <property type="molecule type" value="Genomic_DNA"/>
</dbReference>
<dbReference type="Gene3D" id="3.20.20.370">
    <property type="entry name" value="Glycoside hydrolase/deacetylase"/>
    <property type="match status" value="1"/>
</dbReference>
<dbReference type="Proteomes" id="UP001189429">
    <property type="component" value="Unassembled WGS sequence"/>
</dbReference>
<dbReference type="InterPro" id="IPR050248">
    <property type="entry name" value="Polysacc_deacetylase_ArnD"/>
</dbReference>
<protein>
    <recommendedName>
        <fullName evidence="2">NodB homology domain-containing protein</fullName>
    </recommendedName>
</protein>
<dbReference type="SUPFAM" id="SSF88713">
    <property type="entry name" value="Glycoside hydrolase/deacetylase"/>
    <property type="match status" value="1"/>
</dbReference>
<dbReference type="InterPro" id="IPR011330">
    <property type="entry name" value="Glyco_hydro/deAcase_b/a-brl"/>
</dbReference>
<reference evidence="3" key="1">
    <citation type="submission" date="2023-10" db="EMBL/GenBank/DDBJ databases">
        <authorList>
            <person name="Chen Y."/>
            <person name="Shah S."/>
            <person name="Dougan E. K."/>
            <person name="Thang M."/>
            <person name="Chan C."/>
        </authorList>
    </citation>
    <scope>NUCLEOTIDE SEQUENCE [LARGE SCALE GENOMIC DNA]</scope>
</reference>
<evidence type="ECO:0000313" key="3">
    <source>
        <dbReference type="EMBL" id="CAK0847743.1"/>
    </source>
</evidence>
<dbReference type="PANTHER" id="PTHR10587">
    <property type="entry name" value="GLYCOSYL TRANSFERASE-RELATED"/>
    <property type="match status" value="1"/>
</dbReference>
<keyword evidence="4" id="KW-1185">Reference proteome</keyword>
<organism evidence="3 4">
    <name type="scientific">Prorocentrum cordatum</name>
    <dbReference type="NCBI Taxonomy" id="2364126"/>
    <lineage>
        <taxon>Eukaryota</taxon>
        <taxon>Sar</taxon>
        <taxon>Alveolata</taxon>
        <taxon>Dinophyceae</taxon>
        <taxon>Prorocentrales</taxon>
        <taxon>Prorocentraceae</taxon>
        <taxon>Prorocentrum</taxon>
    </lineage>
</organism>
<proteinExistence type="predicted"/>
<dbReference type="PROSITE" id="PS51677">
    <property type="entry name" value="NODB"/>
    <property type="match status" value="1"/>
</dbReference>